<sequence>MLASKALHRSLLIPACVDSSVASVSIMTAAAPAGADLLACLPRLRLRFDSDASLVAIGAEDDPATLEWEWSAVLPLWEPDDEEAVADNEQLLAPGISLSQRSTDADQTELTVFAMSGLTLDLWRISRIYDSLDSRSADYEHFARLFDRSGDLGLHPDLGDCLVTGTHVVLIDRAAIAPAWRGLGGVGRLLIARLLRWAIGSAALVATHPYPIDIPLDERDDEARVARQKAVVQRTWQSLGFEPFREDVWVMKPHLRAHEDAAKRLDEAFEPYLL</sequence>
<organism evidence="1 2">
    <name type="scientific">Streptomyces paromomycinus</name>
    <name type="common">Streptomyces rimosus subsp. paromomycinus</name>
    <dbReference type="NCBI Taxonomy" id="92743"/>
    <lineage>
        <taxon>Bacteria</taxon>
        <taxon>Bacillati</taxon>
        <taxon>Actinomycetota</taxon>
        <taxon>Actinomycetes</taxon>
        <taxon>Kitasatosporales</taxon>
        <taxon>Streptomycetaceae</taxon>
        <taxon>Streptomyces</taxon>
    </lineage>
</organism>
<dbReference type="Proteomes" id="UP000286746">
    <property type="component" value="Unassembled WGS sequence"/>
</dbReference>
<evidence type="ECO:0000313" key="2">
    <source>
        <dbReference type="Proteomes" id="UP000286746"/>
    </source>
</evidence>
<dbReference type="Gene3D" id="3.40.630.30">
    <property type="match status" value="1"/>
</dbReference>
<dbReference type="SUPFAM" id="SSF55729">
    <property type="entry name" value="Acyl-CoA N-acyltransferases (Nat)"/>
    <property type="match status" value="1"/>
</dbReference>
<name>A0A401W446_STREY</name>
<proteinExistence type="predicted"/>
<accession>A0A401W446</accession>
<gene>
    <name evidence="1" type="ORF">GKJPGBOP_03778</name>
</gene>
<dbReference type="InterPro" id="IPR016181">
    <property type="entry name" value="Acyl_CoA_acyltransferase"/>
</dbReference>
<keyword evidence="2" id="KW-1185">Reference proteome</keyword>
<evidence type="ECO:0000313" key="1">
    <source>
        <dbReference type="EMBL" id="GCD44090.1"/>
    </source>
</evidence>
<comment type="caution">
    <text evidence="1">The sequence shown here is derived from an EMBL/GenBank/DDBJ whole genome shotgun (WGS) entry which is preliminary data.</text>
</comment>
<dbReference type="AlphaFoldDB" id="A0A401W446"/>
<protein>
    <submittedName>
        <fullName evidence="1">Uncharacterized protein</fullName>
    </submittedName>
</protein>
<dbReference type="EMBL" id="BHZD01000001">
    <property type="protein sequence ID" value="GCD44090.1"/>
    <property type="molecule type" value="Genomic_DNA"/>
</dbReference>
<reference evidence="1 2" key="1">
    <citation type="submission" date="2018-11" db="EMBL/GenBank/DDBJ databases">
        <title>Whole genome sequence of Streptomyces paromomycinus NBRC 15454(T).</title>
        <authorList>
            <person name="Komaki H."/>
            <person name="Tamura T."/>
        </authorList>
    </citation>
    <scope>NUCLEOTIDE SEQUENCE [LARGE SCALE GENOMIC DNA]</scope>
    <source>
        <strain evidence="1 2">NBRC 15454</strain>
    </source>
</reference>